<dbReference type="OrthoDB" id="6106880at2759"/>
<dbReference type="GO" id="GO:0008270">
    <property type="term" value="F:zinc ion binding"/>
    <property type="evidence" value="ECO:0007669"/>
    <property type="project" value="UniProtKB-KW"/>
</dbReference>
<feature type="region of interest" description="Disordered" evidence="6">
    <location>
        <begin position="817"/>
        <end position="883"/>
    </location>
</feature>
<feature type="compositionally biased region" description="Polar residues" evidence="6">
    <location>
        <begin position="638"/>
        <end position="648"/>
    </location>
</feature>
<evidence type="ECO:0000259" key="8">
    <source>
        <dbReference type="PROSITE" id="PS50119"/>
    </source>
</evidence>
<dbReference type="SUPFAM" id="SSF57845">
    <property type="entry name" value="B-box zinc-binding domain"/>
    <property type="match status" value="1"/>
</dbReference>
<dbReference type="RefSeq" id="XP_019632240.1">
    <property type="nucleotide sequence ID" value="XM_019776681.1"/>
</dbReference>
<feature type="region of interest" description="Disordered" evidence="6">
    <location>
        <begin position="535"/>
        <end position="728"/>
    </location>
</feature>
<dbReference type="AlphaFoldDB" id="A0A6P4ZEC9"/>
<evidence type="ECO:0000256" key="6">
    <source>
        <dbReference type="SAM" id="MobiDB-lite"/>
    </source>
</evidence>
<dbReference type="PANTHER" id="PTHR25462:SF296">
    <property type="entry name" value="MEIOTIC P26, ISOFORM F"/>
    <property type="match status" value="1"/>
</dbReference>
<feature type="compositionally biased region" description="Basic and acidic residues" evidence="6">
    <location>
        <begin position="855"/>
        <end position="871"/>
    </location>
</feature>
<dbReference type="GO" id="GO:0061630">
    <property type="term" value="F:ubiquitin protein ligase activity"/>
    <property type="evidence" value="ECO:0007669"/>
    <property type="project" value="TreeGrafter"/>
</dbReference>
<keyword evidence="1" id="KW-0479">Metal-binding</keyword>
<dbReference type="Gene3D" id="3.30.160.60">
    <property type="entry name" value="Classic Zinc Finger"/>
    <property type="match status" value="1"/>
</dbReference>
<evidence type="ECO:0000259" key="7">
    <source>
        <dbReference type="PROSITE" id="PS50089"/>
    </source>
</evidence>
<keyword evidence="9" id="KW-1185">Reference proteome</keyword>
<dbReference type="GO" id="GO:0005654">
    <property type="term" value="C:nucleoplasm"/>
    <property type="evidence" value="ECO:0007669"/>
    <property type="project" value="TreeGrafter"/>
</dbReference>
<feature type="compositionally biased region" description="Polar residues" evidence="6">
    <location>
        <begin position="485"/>
        <end position="499"/>
    </location>
</feature>
<dbReference type="Gene3D" id="3.30.40.10">
    <property type="entry name" value="Zinc/RING finger domain, C3HC4 (zinc finger)"/>
    <property type="match status" value="1"/>
</dbReference>
<reference evidence="10 11" key="1">
    <citation type="submission" date="2025-04" db="UniProtKB">
        <authorList>
            <consortium name="RefSeq"/>
        </authorList>
    </citation>
    <scope>IDENTIFICATION</scope>
    <source>
        <tissue evidence="10 11">Gonad</tissue>
    </source>
</reference>
<feature type="compositionally biased region" description="Low complexity" evidence="6">
    <location>
        <begin position="665"/>
        <end position="680"/>
    </location>
</feature>
<dbReference type="InterPro" id="IPR013083">
    <property type="entry name" value="Znf_RING/FYVE/PHD"/>
</dbReference>
<keyword evidence="5" id="KW-0175">Coiled coil</keyword>
<name>A0A6P4ZEC9_BRABE</name>
<evidence type="ECO:0000313" key="11">
    <source>
        <dbReference type="RefSeq" id="XP_019632240.1"/>
    </source>
</evidence>
<gene>
    <name evidence="10 11" type="primary">LOC109475873</name>
</gene>
<dbReference type="KEGG" id="bbel:109475873"/>
<feature type="compositionally biased region" description="Basic residues" evidence="6">
    <location>
        <begin position="706"/>
        <end position="717"/>
    </location>
</feature>
<evidence type="ECO:0000313" key="9">
    <source>
        <dbReference type="Proteomes" id="UP000515135"/>
    </source>
</evidence>
<feature type="region of interest" description="Disordered" evidence="6">
    <location>
        <begin position="435"/>
        <end position="517"/>
    </location>
</feature>
<dbReference type="Proteomes" id="UP000515135">
    <property type="component" value="Unplaced"/>
</dbReference>
<feature type="domain" description="RING-type" evidence="7">
    <location>
        <begin position="17"/>
        <end position="57"/>
    </location>
</feature>
<protein>
    <submittedName>
        <fullName evidence="10 11">Uncharacterized protein LOC109475873</fullName>
    </submittedName>
</protein>
<dbReference type="InterPro" id="IPR001841">
    <property type="entry name" value="Znf_RING"/>
</dbReference>
<dbReference type="CDD" id="cd19756">
    <property type="entry name" value="Bbox2"/>
    <property type="match status" value="1"/>
</dbReference>
<keyword evidence="3" id="KW-0862">Zinc</keyword>
<dbReference type="PROSITE" id="PS50089">
    <property type="entry name" value="ZF_RING_2"/>
    <property type="match status" value="1"/>
</dbReference>
<sequence>MTSPSDDLLTEFRFLICRLCNQPLHRPRILHCWHYFCLHCISGHLESNDFVQCPVCDVKTRLPHKEGLSGLTHKAGGLLSRLSETWSKISDCDLETEIRHHCHHLAKTISDPLQCLVPSTRVCHSCEEFMCEYCSPLHLIEMHSEQYYLCKRHGEPELAFCEDCRVVACFMCTREEHLYHDTWGLVEKAERYKAEVKELIEKCRNRRWRVEDNLEASVRKTKSEIQEEAKKALEVLTMMVKQREGELLGQVDQFAMEMWIKIHQEKQNSEPQTERYDGLVTLGESLVDFGSSQEIVTTHQHLRYRLSGAIAEQSPLQVPEMLRKEISFVPADLRTVEEEELIGNLSFSTDGQQEPIREDSTAPEKAESREDDVESRDDDVETRDDPVIPTWASAESPTEEVPPRKRKMSLMGNIFNIGREFERRRSLDTILDETSDVKDTGSDPTLPSSKKRHYSAEDFRRNTEEDEQAQSGKKAKNRTRKLSLPATSFHRSMESLNTGKNKERAVSAGKPGNGKEKRFSVFSLSWNRQEAPIVEDVLEAQHEEATEEKKTIEPKLSSSSLGSLLEDSGSDNEDEDEEEGGDDGKDEKGNNKKPRFKVKNLMKKAKSTLSLLPVVNTEPDDKEPSAWNDTLRRKKSSGDSSLNGSMTFSDVGDTNEYDGSRKRYSMTSTGSSATITSTGSEGEKTLTGADVSWDRDGASSSSSENRKKRDPKKWMSKRRADIKHFSRRISGDLTNSLRAWNKAQEEENEQRVHPWDETPAKRYDLEKVSEINSEDSDDQHESTNGTESGAQNGVYGLAGNRRVTFDDIDADLREMNIQSESDSDSEVEMKQSEIEASVPNIRRTSDENQTNIRQISDEHAKLADDDERANGDDLAGPAVNGSAPYIPVTRATKYVPRKWSRFKANFSPLKNERKAFESDKAERQNYYSGRRFSMF</sequence>
<dbReference type="GeneID" id="109475873"/>
<dbReference type="PROSITE" id="PS00518">
    <property type="entry name" value="ZF_RING_1"/>
    <property type="match status" value="1"/>
</dbReference>
<evidence type="ECO:0000256" key="2">
    <source>
        <dbReference type="ARBA" id="ARBA00022771"/>
    </source>
</evidence>
<evidence type="ECO:0000256" key="5">
    <source>
        <dbReference type="SAM" id="Coils"/>
    </source>
</evidence>
<feature type="compositionally biased region" description="Basic and acidic residues" evidence="6">
    <location>
        <begin position="454"/>
        <end position="463"/>
    </location>
</feature>
<dbReference type="SUPFAM" id="SSF57850">
    <property type="entry name" value="RING/U-box"/>
    <property type="match status" value="1"/>
</dbReference>
<dbReference type="RefSeq" id="XP_019632239.1">
    <property type="nucleotide sequence ID" value="XM_019776680.1"/>
</dbReference>
<feature type="compositionally biased region" description="Polar residues" evidence="6">
    <location>
        <begin position="782"/>
        <end position="791"/>
    </location>
</feature>
<feature type="compositionally biased region" description="Low complexity" evidence="6">
    <location>
        <begin position="556"/>
        <end position="567"/>
    </location>
</feature>
<dbReference type="CDD" id="cd16449">
    <property type="entry name" value="RING-HC"/>
    <property type="match status" value="1"/>
</dbReference>
<feature type="compositionally biased region" description="Acidic residues" evidence="6">
    <location>
        <begin position="568"/>
        <end position="581"/>
    </location>
</feature>
<feature type="region of interest" description="Disordered" evidence="6">
    <location>
        <begin position="740"/>
        <end position="799"/>
    </location>
</feature>
<proteinExistence type="predicted"/>
<keyword evidence="2 4" id="KW-0863">Zinc-finger</keyword>
<feature type="compositionally biased region" description="Basic and acidic residues" evidence="6">
    <location>
        <begin position="355"/>
        <end position="368"/>
    </location>
</feature>
<dbReference type="SMART" id="SM00184">
    <property type="entry name" value="RING"/>
    <property type="match status" value="1"/>
</dbReference>
<accession>A0A6P4ZEC9</accession>
<evidence type="ECO:0000256" key="4">
    <source>
        <dbReference type="PROSITE-ProRule" id="PRU00024"/>
    </source>
</evidence>
<feature type="coiled-coil region" evidence="5">
    <location>
        <begin position="186"/>
        <end position="231"/>
    </location>
</feature>
<dbReference type="InterPro" id="IPR017907">
    <property type="entry name" value="Znf_RING_CS"/>
</dbReference>
<feature type="region of interest" description="Disordered" evidence="6">
    <location>
        <begin position="344"/>
        <end position="407"/>
    </location>
</feature>
<dbReference type="InterPro" id="IPR000315">
    <property type="entry name" value="Znf_B-box"/>
</dbReference>
<organism evidence="9 10">
    <name type="scientific">Branchiostoma belcheri</name>
    <name type="common">Amphioxus</name>
    <dbReference type="NCBI Taxonomy" id="7741"/>
    <lineage>
        <taxon>Eukaryota</taxon>
        <taxon>Metazoa</taxon>
        <taxon>Chordata</taxon>
        <taxon>Cephalochordata</taxon>
        <taxon>Leptocardii</taxon>
        <taxon>Amphioxiformes</taxon>
        <taxon>Branchiostomatidae</taxon>
        <taxon>Branchiostoma</taxon>
    </lineage>
</organism>
<dbReference type="InterPro" id="IPR047153">
    <property type="entry name" value="TRIM45/56/19-like"/>
</dbReference>
<evidence type="ECO:0000313" key="10">
    <source>
        <dbReference type="RefSeq" id="XP_019632239.1"/>
    </source>
</evidence>
<dbReference type="PANTHER" id="PTHR25462">
    <property type="entry name" value="BONUS, ISOFORM C-RELATED"/>
    <property type="match status" value="1"/>
</dbReference>
<feature type="compositionally biased region" description="Basic and acidic residues" evidence="6">
    <location>
        <begin position="743"/>
        <end position="769"/>
    </location>
</feature>
<evidence type="ECO:0000256" key="1">
    <source>
        <dbReference type="ARBA" id="ARBA00022723"/>
    </source>
</evidence>
<feature type="compositionally biased region" description="Basic and acidic residues" evidence="6">
    <location>
        <begin position="539"/>
        <end position="553"/>
    </location>
</feature>
<feature type="compositionally biased region" description="Basic residues" evidence="6">
    <location>
        <begin position="591"/>
        <end position="606"/>
    </location>
</feature>
<dbReference type="PROSITE" id="PS50119">
    <property type="entry name" value="ZF_BBOX"/>
    <property type="match status" value="1"/>
</dbReference>
<feature type="compositionally biased region" description="Acidic residues" evidence="6">
    <location>
        <begin position="369"/>
        <end position="382"/>
    </location>
</feature>
<feature type="domain" description="B box-type" evidence="8">
    <location>
        <begin position="145"/>
        <end position="185"/>
    </location>
</feature>
<evidence type="ECO:0000256" key="3">
    <source>
        <dbReference type="ARBA" id="ARBA00022833"/>
    </source>
</evidence>